<sequence length="250" mass="28499">MATISPLAARTLHNIIANHAVALEKKAPEVNPASVPLPCQTEDELDDLTFTYVDFNETEGCWGMDSSSNSDDTADDSESTPRTSTEEDEDLSDRESDLSSWGWTDNFAAVTRNESIADLWFGSDTMEQPSSIAATALSGTEWEWESQVKMEACRKYRVERWTPRQLELFRYHNVFSGRDDERDHDRLLAARYMKKRALDFMNRRKSQAKSRFNEHSDKIAKASEMQEPPTAEPPSRTSKSRWASMTVDEL</sequence>
<dbReference type="Proteomes" id="UP001392437">
    <property type="component" value="Unassembled WGS sequence"/>
</dbReference>
<name>A0AAW0R516_9PEZI</name>
<keyword evidence="3" id="KW-1185">Reference proteome</keyword>
<evidence type="ECO:0000313" key="2">
    <source>
        <dbReference type="EMBL" id="KAK8123991.1"/>
    </source>
</evidence>
<comment type="caution">
    <text evidence="2">The sequence shown here is derived from an EMBL/GenBank/DDBJ whole genome shotgun (WGS) entry which is preliminary data.</text>
</comment>
<feature type="region of interest" description="Disordered" evidence="1">
    <location>
        <begin position="203"/>
        <end position="250"/>
    </location>
</feature>
<protein>
    <submittedName>
        <fullName evidence="2">Uncharacterized protein</fullName>
    </submittedName>
</protein>
<accession>A0AAW0R516</accession>
<gene>
    <name evidence="2" type="ORF">PG999_003909</name>
</gene>
<organism evidence="2 3">
    <name type="scientific">Apiospora kogelbergensis</name>
    <dbReference type="NCBI Taxonomy" id="1337665"/>
    <lineage>
        <taxon>Eukaryota</taxon>
        <taxon>Fungi</taxon>
        <taxon>Dikarya</taxon>
        <taxon>Ascomycota</taxon>
        <taxon>Pezizomycotina</taxon>
        <taxon>Sordariomycetes</taxon>
        <taxon>Xylariomycetidae</taxon>
        <taxon>Amphisphaeriales</taxon>
        <taxon>Apiosporaceae</taxon>
        <taxon>Apiospora</taxon>
    </lineage>
</organism>
<reference evidence="2 3" key="1">
    <citation type="submission" date="2023-01" db="EMBL/GenBank/DDBJ databases">
        <title>Analysis of 21 Apiospora genomes using comparative genomics revels a genus with tremendous synthesis potential of carbohydrate active enzymes and secondary metabolites.</title>
        <authorList>
            <person name="Sorensen T."/>
        </authorList>
    </citation>
    <scope>NUCLEOTIDE SEQUENCE [LARGE SCALE GENOMIC DNA]</scope>
    <source>
        <strain evidence="2 3">CBS 117206</strain>
    </source>
</reference>
<dbReference type="AlphaFoldDB" id="A0AAW0R516"/>
<dbReference type="EMBL" id="JAQQWP010000003">
    <property type="protein sequence ID" value="KAK8123991.1"/>
    <property type="molecule type" value="Genomic_DNA"/>
</dbReference>
<evidence type="ECO:0000256" key="1">
    <source>
        <dbReference type="SAM" id="MobiDB-lite"/>
    </source>
</evidence>
<proteinExistence type="predicted"/>
<evidence type="ECO:0000313" key="3">
    <source>
        <dbReference type="Proteomes" id="UP001392437"/>
    </source>
</evidence>
<feature type="compositionally biased region" description="Basic and acidic residues" evidence="1">
    <location>
        <begin position="211"/>
        <end position="221"/>
    </location>
</feature>
<feature type="region of interest" description="Disordered" evidence="1">
    <location>
        <begin position="61"/>
        <end position="98"/>
    </location>
</feature>